<proteinExistence type="predicted"/>
<accession>A0A5S4WQJ5</accession>
<dbReference type="InterPro" id="IPR019285">
    <property type="entry name" value="DUF2336"/>
</dbReference>
<protein>
    <submittedName>
        <fullName evidence="1">DUF2336 domain-containing protein</fullName>
    </submittedName>
</protein>
<dbReference type="EMBL" id="VSSR01000025">
    <property type="protein sequence ID" value="TYL83805.1"/>
    <property type="molecule type" value="Genomic_DNA"/>
</dbReference>
<sequence length="370" mass="40421">MRTKTAKSSENLLDELQSALSHGTVARRVETLRRVTDLFINNAVDYSDDHVRVFDDVFQCLIEQIETSAKALLADRLAPIPAAPPKIIRTLALDEVIEVAGPVLTKSERLDETTLIEIARSKSQAHLKAISLRRVLSEALTDVLVARGNEDVVQSTVSNPGAQLSEGSLTDLVTRAARDDDLAACIGLRPDLPRHHYLKLIAKASLSVRRKLEAAHPELADEVSSVVQEAAQRIRAAAMSRQTEMARALVKSLHDDGRLNEFQVTTFAEQGKFDETNAGLAALAGVAVETVENMMIESRTEGVMILAKVAGMQWSSVRAIIAMREKLSGGSQTDILTLRDTYEALRSSTAQQVLRFHRMQRGATSPTPAA</sequence>
<name>A0A5S4WQJ5_9BRAD</name>
<dbReference type="OrthoDB" id="8443186at2"/>
<comment type="caution">
    <text evidence="1">The sequence shown here is derived from an EMBL/GenBank/DDBJ whole genome shotgun (WGS) entry which is preliminary data.</text>
</comment>
<evidence type="ECO:0000313" key="2">
    <source>
        <dbReference type="Proteomes" id="UP000324853"/>
    </source>
</evidence>
<dbReference type="Proteomes" id="UP000324853">
    <property type="component" value="Unassembled WGS sequence"/>
</dbReference>
<dbReference type="Pfam" id="PF10098">
    <property type="entry name" value="DUF2336"/>
    <property type="match status" value="1"/>
</dbReference>
<evidence type="ECO:0000313" key="1">
    <source>
        <dbReference type="EMBL" id="TYL83805.1"/>
    </source>
</evidence>
<reference evidence="1 2" key="1">
    <citation type="submission" date="2019-08" db="EMBL/GenBank/DDBJ databases">
        <title>Bradyrhizobium hipponensis sp. nov., a rhizobium isolated from a Lupinus angustifolius root nodule in Tunisia.</title>
        <authorList>
            <person name="Off K."/>
            <person name="Rejili M."/>
            <person name="Mars M."/>
            <person name="Brachmann A."/>
            <person name="Marin M."/>
        </authorList>
    </citation>
    <scope>NUCLEOTIDE SEQUENCE [LARGE SCALE GENOMIC DNA]</scope>
    <source>
        <strain evidence="1 2">CTAW11</strain>
    </source>
</reference>
<keyword evidence="2" id="KW-1185">Reference proteome</keyword>
<organism evidence="1 2">
    <name type="scientific">Bradyrhizobium cytisi</name>
    <dbReference type="NCBI Taxonomy" id="515489"/>
    <lineage>
        <taxon>Bacteria</taxon>
        <taxon>Pseudomonadati</taxon>
        <taxon>Pseudomonadota</taxon>
        <taxon>Alphaproteobacteria</taxon>
        <taxon>Hyphomicrobiales</taxon>
        <taxon>Nitrobacteraceae</taxon>
        <taxon>Bradyrhizobium</taxon>
    </lineage>
</organism>
<dbReference type="RefSeq" id="WP_148752057.1">
    <property type="nucleotide sequence ID" value="NZ_VSSR01000025.1"/>
</dbReference>
<gene>
    <name evidence="1" type="ORF">FXB38_17230</name>
</gene>
<dbReference type="AlphaFoldDB" id="A0A5S4WQJ5"/>